<dbReference type="SUPFAM" id="SSF69318">
    <property type="entry name" value="Integrin alpha N-terminal domain"/>
    <property type="match status" value="3"/>
</dbReference>
<dbReference type="InterPro" id="IPR032812">
    <property type="entry name" value="SbsA_Ig"/>
</dbReference>
<dbReference type="RefSeq" id="WP_190783330.1">
    <property type="nucleotide sequence ID" value="NZ_JACWZZ010000001.1"/>
</dbReference>
<proteinExistence type="predicted"/>
<reference evidence="3 4" key="1">
    <citation type="submission" date="2020-09" db="EMBL/GenBank/DDBJ databases">
        <authorList>
            <person name="Kim M.K."/>
        </authorList>
    </citation>
    <scope>NUCLEOTIDE SEQUENCE [LARGE SCALE GENOMIC DNA]</scope>
    <source>
        <strain evidence="3 4">BT646</strain>
    </source>
</reference>
<feature type="domain" description="SbsA Ig-like" evidence="2">
    <location>
        <begin position="505"/>
        <end position="594"/>
    </location>
</feature>
<name>A0ABR8JF94_9BACT</name>
<dbReference type="Pfam" id="PF13517">
    <property type="entry name" value="FG-GAP_3"/>
    <property type="match status" value="5"/>
</dbReference>
<gene>
    <name evidence="3" type="ORF">IC231_04165</name>
</gene>
<organism evidence="3 4">
    <name type="scientific">Hymenobacter duratus</name>
    <dbReference type="NCBI Taxonomy" id="2771356"/>
    <lineage>
        <taxon>Bacteria</taxon>
        <taxon>Pseudomonadati</taxon>
        <taxon>Bacteroidota</taxon>
        <taxon>Cytophagia</taxon>
        <taxon>Cytophagales</taxon>
        <taxon>Hymenobacteraceae</taxon>
        <taxon>Hymenobacter</taxon>
    </lineage>
</organism>
<evidence type="ECO:0000313" key="3">
    <source>
        <dbReference type="EMBL" id="MBD2714226.1"/>
    </source>
</evidence>
<evidence type="ECO:0000259" key="2">
    <source>
        <dbReference type="Pfam" id="PF13205"/>
    </source>
</evidence>
<sequence>MYTSTFLLAARKVASPVPGFYRSAPLLAGLWLALGVATQAQNPTVSSLSPTRNATNVARTADVVPRFTLNISSASASNLRVFGSQLRGRRLGTLMGQGSSILLFNPAQDFAPGEVVSVSLPATMLSASNGSALSKQVYQFTAATGGTGRGRFADGSARTLAGQGTPHTLVLGDVDNDGHLDIVTAKNISGGNYGLLDIQRNNGNGTFSSWSSLMMNTEPAYLALGDVDADGDLDIVTPVGVGLNDGNGHFTLATGFWPFINGRRLRLGDVDADGDLDLLLVSGGRVQVGLNDGTGTFSPGALLTSGQYINSLEVGDLDNDGDLDILAGDGNSPQYNVLLNDGAATFTVGASLTMSGSAQDVVLGDVDADGDLDVVSAEYILSAGTSGLLSLRLNNGNATFGSHILLHSFNYTVHPREVRLGDIDADGDLDLMYMDGGINGISNVIHLKYNNGSGTFSSGPDAFVGYNPYGPALGDVDNDGDLDLVTPVDRTVTIRLNQPPTVTMPVTSLMPARNSIGVARNANLAVGFGQATASGTAPLAVFSSQRQGLRQGTAGGAGTATLTFDPTRDFMPGEPISMTVPGSIVSSDGTRTARPEVVQLRAAATGSGRGSFSGSLNLPMPGQARAVATADIDNDGDLDLLVSGAMPNGYNGVMVRLNNGDATFTSAPDISVDAAPFDIVVGDIDGDGDLDFIVANSSSNTLPIRLNNGNGTFTDGDRVFTFLEGHTLALGDMDADGDLDLLIGNKDRNTVSVRFNTGAGMFYGTMEVPTGAGPHHFTVGDVDNDGDLDIVTANYDANTISVRLNDGLGMFSLTPDLPVGNQPEDVALGDLDGDGDLDLTVANAGSGTVSVLRNTGTGSFVAAGTVALAPGLLRLALADLDADNDLDLLISGGTATGTTASTRLNDGLGNFSGAFSTPLGNSPTSLALGDLDNDGDIDVAAANTALFANTVSVRLNGGTLANKPATTAQQLQLYPNPARQQFTLRMPMAAGIESAQLLLLNGLGQQVQQQTVAISGRHLQAVVEVAGLPVGVYQLRLTVDGLEPIYRKVVVQ</sequence>
<evidence type="ECO:0000313" key="4">
    <source>
        <dbReference type="Proteomes" id="UP000642468"/>
    </source>
</evidence>
<dbReference type="InterPro" id="IPR028994">
    <property type="entry name" value="Integrin_alpha_N"/>
</dbReference>
<dbReference type="PANTHER" id="PTHR46580">
    <property type="entry name" value="SENSOR KINASE-RELATED"/>
    <property type="match status" value="1"/>
</dbReference>
<protein>
    <submittedName>
        <fullName evidence="3">VCBS repeat-containing protein</fullName>
    </submittedName>
</protein>
<dbReference type="InterPro" id="IPR013517">
    <property type="entry name" value="FG-GAP"/>
</dbReference>
<dbReference type="Pfam" id="PF13205">
    <property type="entry name" value="Big_5"/>
    <property type="match status" value="2"/>
</dbReference>
<evidence type="ECO:0000256" key="1">
    <source>
        <dbReference type="ARBA" id="ARBA00022729"/>
    </source>
</evidence>
<dbReference type="Proteomes" id="UP000642468">
    <property type="component" value="Unassembled WGS sequence"/>
</dbReference>
<keyword evidence="4" id="KW-1185">Reference proteome</keyword>
<accession>A0ABR8JF94</accession>
<comment type="caution">
    <text evidence="3">The sequence shown here is derived from an EMBL/GenBank/DDBJ whole genome shotgun (WGS) entry which is preliminary data.</text>
</comment>
<feature type="domain" description="SbsA Ig-like" evidence="2">
    <location>
        <begin position="41"/>
        <end position="141"/>
    </location>
</feature>
<dbReference type="EMBL" id="JACWZZ010000001">
    <property type="protein sequence ID" value="MBD2714226.1"/>
    <property type="molecule type" value="Genomic_DNA"/>
</dbReference>
<dbReference type="Gene3D" id="2.30.30.100">
    <property type="match status" value="2"/>
</dbReference>
<dbReference type="Gene3D" id="2.130.10.130">
    <property type="entry name" value="Integrin alpha, N-terminal"/>
    <property type="match status" value="2"/>
</dbReference>
<keyword evidence="1" id="KW-0732">Signal</keyword>